<evidence type="ECO:0000256" key="1">
    <source>
        <dbReference type="SAM" id="Phobius"/>
    </source>
</evidence>
<reference evidence="2 3" key="1">
    <citation type="submission" date="2022-09" db="EMBL/GenBank/DDBJ databases">
        <title>Draft genome of isolate Be4.</title>
        <authorList>
            <person name="Sanchez-Castro I."/>
            <person name="Martinez-Rodriguez P."/>
            <person name="Descostes M."/>
            <person name="Merroun M."/>
        </authorList>
    </citation>
    <scope>NUCLEOTIDE SEQUENCE [LARGE SCALE GENOMIC DNA]</scope>
    <source>
        <strain evidence="2 3">Be4</strain>
    </source>
</reference>
<feature type="transmembrane region" description="Helical" evidence="1">
    <location>
        <begin position="40"/>
        <end position="62"/>
    </location>
</feature>
<keyword evidence="1" id="KW-0472">Membrane</keyword>
<gene>
    <name evidence="2" type="ORF">N0K08_09550</name>
</gene>
<sequence>MQKLPRSFTPYVFSFYMATIMALLMCGTIVAVQAGFGPGYWASVFKTYVLAMPVAFCCVLLVRPLVLRMVALTVAH</sequence>
<dbReference type="Pfam" id="PF11391">
    <property type="entry name" value="DUF2798"/>
    <property type="match status" value="1"/>
</dbReference>
<keyword evidence="1" id="KW-0812">Transmembrane</keyword>
<keyword evidence="3" id="KW-1185">Reference proteome</keyword>
<feature type="transmembrane region" description="Helical" evidence="1">
    <location>
        <begin position="12"/>
        <end position="34"/>
    </location>
</feature>
<dbReference type="EMBL" id="JAODYH010000004">
    <property type="protein sequence ID" value="MCT9810880.1"/>
    <property type="molecule type" value="Genomic_DNA"/>
</dbReference>
<comment type="caution">
    <text evidence="2">The sequence shown here is derived from an EMBL/GenBank/DDBJ whole genome shotgun (WGS) entry which is preliminary data.</text>
</comment>
<accession>A0ABT2PK71</accession>
<name>A0ABT2PK71_9BURK</name>
<organism evidence="2 3">
    <name type="scientific">Acidovorax bellezanensis</name>
    <dbReference type="NCBI Taxonomy" id="2976702"/>
    <lineage>
        <taxon>Bacteria</taxon>
        <taxon>Pseudomonadati</taxon>
        <taxon>Pseudomonadota</taxon>
        <taxon>Betaproteobacteria</taxon>
        <taxon>Burkholderiales</taxon>
        <taxon>Comamonadaceae</taxon>
        <taxon>Acidovorax</taxon>
    </lineage>
</organism>
<proteinExistence type="predicted"/>
<keyword evidence="1" id="KW-1133">Transmembrane helix</keyword>
<dbReference type="Proteomes" id="UP001525968">
    <property type="component" value="Unassembled WGS sequence"/>
</dbReference>
<dbReference type="InterPro" id="IPR021529">
    <property type="entry name" value="DUF2798"/>
</dbReference>
<protein>
    <submittedName>
        <fullName evidence="2">DUF2798 domain-containing protein</fullName>
    </submittedName>
</protein>
<dbReference type="RefSeq" id="WP_261500024.1">
    <property type="nucleotide sequence ID" value="NZ_JAODYH010000004.1"/>
</dbReference>
<evidence type="ECO:0000313" key="2">
    <source>
        <dbReference type="EMBL" id="MCT9810880.1"/>
    </source>
</evidence>
<evidence type="ECO:0000313" key="3">
    <source>
        <dbReference type="Proteomes" id="UP001525968"/>
    </source>
</evidence>